<dbReference type="PANTHER" id="PTHR30349">
    <property type="entry name" value="PHAGE INTEGRASE-RELATED"/>
    <property type="match status" value="1"/>
</dbReference>
<dbReference type="InterPro" id="IPR002104">
    <property type="entry name" value="Integrase_catalytic"/>
</dbReference>
<dbReference type="Pfam" id="PF00589">
    <property type="entry name" value="Phage_integrase"/>
    <property type="match status" value="1"/>
</dbReference>
<gene>
    <name evidence="6" type="ORF">KCTCHS21_43630</name>
</gene>
<comment type="similarity">
    <text evidence="1">Belongs to the 'phage' integrase family.</text>
</comment>
<evidence type="ECO:0000256" key="4">
    <source>
        <dbReference type="SAM" id="Coils"/>
    </source>
</evidence>
<dbReference type="SUPFAM" id="SSF56349">
    <property type="entry name" value="DNA breaking-rejoining enzymes"/>
    <property type="match status" value="1"/>
</dbReference>
<evidence type="ECO:0000256" key="3">
    <source>
        <dbReference type="ARBA" id="ARBA00023172"/>
    </source>
</evidence>
<feature type="coiled-coil region" evidence="4">
    <location>
        <begin position="443"/>
        <end position="470"/>
    </location>
</feature>
<reference evidence="6 7" key="1">
    <citation type="submission" date="2019-01" db="EMBL/GenBank/DDBJ databases">
        <title>Complete genome sequence of Cohnella hallensis HS21 isolated from Korean fir (Abies koreana) rhizospheric soil.</title>
        <authorList>
            <person name="Jiang L."/>
            <person name="Kang S.W."/>
            <person name="Kim S."/>
            <person name="Jung J."/>
            <person name="Kim C.Y."/>
            <person name="Kim D.H."/>
            <person name="Kim S.W."/>
            <person name="Lee J."/>
        </authorList>
    </citation>
    <scope>NUCLEOTIDE SEQUENCE [LARGE SCALE GENOMIC DNA]</scope>
    <source>
        <strain evidence="6 7">HS21</strain>
    </source>
</reference>
<name>A0A3T1DAB0_9BACL</name>
<dbReference type="EMBL" id="AP019400">
    <property type="protein sequence ID" value="BBI34964.1"/>
    <property type="molecule type" value="Genomic_DNA"/>
</dbReference>
<evidence type="ECO:0000256" key="2">
    <source>
        <dbReference type="ARBA" id="ARBA00023125"/>
    </source>
</evidence>
<organism evidence="6 7">
    <name type="scientific">Cohnella abietis</name>
    <dbReference type="NCBI Taxonomy" id="2507935"/>
    <lineage>
        <taxon>Bacteria</taxon>
        <taxon>Bacillati</taxon>
        <taxon>Bacillota</taxon>
        <taxon>Bacilli</taxon>
        <taxon>Bacillales</taxon>
        <taxon>Paenibacillaceae</taxon>
        <taxon>Cohnella</taxon>
    </lineage>
</organism>
<dbReference type="Proteomes" id="UP000289856">
    <property type="component" value="Chromosome"/>
</dbReference>
<dbReference type="InterPro" id="IPR013762">
    <property type="entry name" value="Integrase-like_cat_sf"/>
</dbReference>
<proteinExistence type="inferred from homology"/>
<keyword evidence="4" id="KW-0175">Coiled coil</keyword>
<dbReference type="RefSeq" id="WP_130613171.1">
    <property type="nucleotide sequence ID" value="NZ_AP019400.1"/>
</dbReference>
<dbReference type="InterPro" id="IPR011010">
    <property type="entry name" value="DNA_brk_join_enz"/>
</dbReference>
<dbReference type="GO" id="GO:0006310">
    <property type="term" value="P:DNA recombination"/>
    <property type="evidence" value="ECO:0007669"/>
    <property type="project" value="UniProtKB-KW"/>
</dbReference>
<dbReference type="PROSITE" id="PS51898">
    <property type="entry name" value="TYR_RECOMBINASE"/>
    <property type="match status" value="1"/>
</dbReference>
<keyword evidence="2" id="KW-0238">DNA-binding</keyword>
<evidence type="ECO:0000256" key="1">
    <source>
        <dbReference type="ARBA" id="ARBA00008857"/>
    </source>
</evidence>
<dbReference type="GO" id="GO:0003677">
    <property type="term" value="F:DNA binding"/>
    <property type="evidence" value="ECO:0007669"/>
    <property type="project" value="UniProtKB-KW"/>
</dbReference>
<dbReference type="InterPro" id="IPR050090">
    <property type="entry name" value="Tyrosine_recombinase_XerCD"/>
</dbReference>
<dbReference type="KEGG" id="cohn:KCTCHS21_43630"/>
<sequence length="479" mass="56756">MYYTELQVIRRYRFDFINFNGNVKNEVKSYIENIFERNESVSNTQQRLNSIKTCFELLDAHYKIQTVLELNPAHAHHIRDGLQQIKDEHGNRKYELSTMKGFYTEIKLLYEWILESKSLEHIENPFKRFGFSNIDSFVNKTEYIPEIVVEQITKHIQELPSHVQNIWAMMMYSGMRIKEALSVEVDYLYEYENEMVFKYISLKKPKHSEDPFHEIPAHEKLIEAFNIQKQASEALRTRINSKVIFLSEHMDKVTLHSQRSMSIWINKLIKKHKIKDEMGKLFHYTHHMCRKTVIVNLFTNGATLQEVADFINHLSTKTTEKHYKEIAKPQMAEKEASFFEKMFGDVTNQEIMSPYTAEEKVALVQELREGSRETPEGHGLCYKHIAFGPCVKNKCSGCNFLITGPQHLPKWYQLYLEQKYVVDELESKYKSLNIHDYENYRVFQHAKNELKIYENKIKQTEKKAMEVGIQIDRPKELVI</sequence>
<evidence type="ECO:0000313" key="7">
    <source>
        <dbReference type="Proteomes" id="UP000289856"/>
    </source>
</evidence>
<keyword evidence="3" id="KW-0233">DNA recombination</keyword>
<feature type="domain" description="Tyr recombinase" evidence="5">
    <location>
        <begin position="142"/>
        <end position="336"/>
    </location>
</feature>
<dbReference type="PANTHER" id="PTHR30349:SF41">
    <property type="entry name" value="INTEGRASE_RECOMBINASE PROTEIN MJ0367-RELATED"/>
    <property type="match status" value="1"/>
</dbReference>
<dbReference type="GO" id="GO:0015074">
    <property type="term" value="P:DNA integration"/>
    <property type="evidence" value="ECO:0007669"/>
    <property type="project" value="InterPro"/>
</dbReference>
<protein>
    <recommendedName>
        <fullName evidence="5">Tyr recombinase domain-containing protein</fullName>
    </recommendedName>
</protein>
<dbReference type="OrthoDB" id="2499800at2"/>
<keyword evidence="7" id="KW-1185">Reference proteome</keyword>
<accession>A0A3T1DAB0</accession>
<evidence type="ECO:0000313" key="6">
    <source>
        <dbReference type="EMBL" id="BBI34964.1"/>
    </source>
</evidence>
<dbReference type="AlphaFoldDB" id="A0A3T1DAB0"/>
<dbReference type="Gene3D" id="1.10.443.10">
    <property type="entry name" value="Intergrase catalytic core"/>
    <property type="match status" value="1"/>
</dbReference>
<dbReference type="CDD" id="cd00397">
    <property type="entry name" value="DNA_BRE_C"/>
    <property type="match status" value="1"/>
</dbReference>
<evidence type="ECO:0000259" key="5">
    <source>
        <dbReference type="PROSITE" id="PS51898"/>
    </source>
</evidence>